<dbReference type="GeneID" id="80398502"/>
<feature type="domain" description="RdRp catalytic" evidence="10">
    <location>
        <begin position="240"/>
        <end position="377"/>
    </location>
</feature>
<keyword evidence="9" id="KW-0479">Metal-binding</keyword>
<dbReference type="KEGG" id="vg:80398502"/>
<evidence type="ECO:0000256" key="6">
    <source>
        <dbReference type="ARBA" id="ARBA00022953"/>
    </source>
</evidence>
<dbReference type="InterPro" id="IPR005093">
    <property type="entry name" value="RNArep_beta"/>
</dbReference>
<evidence type="ECO:0000256" key="3">
    <source>
        <dbReference type="ARBA" id="ARBA00022679"/>
    </source>
</evidence>
<feature type="binding site" evidence="9">
    <location>
        <position position="345"/>
    </location>
    <ligand>
        <name>Mg(2+)</name>
        <dbReference type="ChEBI" id="CHEBI:18420"/>
        <label>2</label>
    </ligand>
</feature>
<dbReference type="EC" id="2.7.7.48" evidence="1"/>
<gene>
    <name evidence="11" type="primary">SRR6960551_5_3</name>
</gene>
<dbReference type="EMBL" id="BK014158">
    <property type="protein sequence ID" value="DAD52624.1"/>
    <property type="molecule type" value="Genomic_RNA"/>
</dbReference>
<keyword evidence="3" id="KW-0808">Transferase</keyword>
<evidence type="ECO:0000256" key="1">
    <source>
        <dbReference type="ARBA" id="ARBA00012494"/>
    </source>
</evidence>
<dbReference type="GO" id="GO:0000166">
    <property type="term" value="F:nucleotide binding"/>
    <property type="evidence" value="ECO:0007669"/>
    <property type="project" value="UniProtKB-KW"/>
</dbReference>
<evidence type="ECO:0000313" key="11">
    <source>
        <dbReference type="EMBL" id="DAD52624.1"/>
    </source>
</evidence>
<evidence type="ECO:0000256" key="4">
    <source>
        <dbReference type="ARBA" id="ARBA00022695"/>
    </source>
</evidence>
<keyword evidence="2 11" id="KW-0696">RNA-directed RNA polymerase</keyword>
<protein>
    <recommendedName>
        <fullName evidence="1">RNA-directed RNA polymerase</fullName>
        <ecNumber evidence="1">2.7.7.48</ecNumber>
    </recommendedName>
    <alternativeName>
        <fullName evidence="7">RNA replicase beta chain</fullName>
    </alternativeName>
</protein>
<dbReference type="PROSITE" id="PS50522">
    <property type="entry name" value="RDRP_PHAGE"/>
    <property type="match status" value="1"/>
</dbReference>
<evidence type="ECO:0000259" key="10">
    <source>
        <dbReference type="PROSITE" id="PS50522"/>
    </source>
</evidence>
<evidence type="ECO:0000256" key="2">
    <source>
        <dbReference type="ARBA" id="ARBA00022484"/>
    </source>
</evidence>
<evidence type="ECO:0000256" key="5">
    <source>
        <dbReference type="ARBA" id="ARBA00022741"/>
    </source>
</evidence>
<evidence type="ECO:0000256" key="8">
    <source>
        <dbReference type="ARBA" id="ARBA00048744"/>
    </source>
</evidence>
<dbReference type="GO" id="GO:0003968">
    <property type="term" value="F:RNA-directed RNA polymerase activity"/>
    <property type="evidence" value="ECO:0007669"/>
    <property type="project" value="UniProtKB-KW"/>
</dbReference>
<sequence>MKKVQTSFRNFYKEISLSCLEAINTPFALSLRMQIDSGSQISEKPNPSNYIGPHEYLLDAQAYAIITKNQSLDPITDLLSDAYDNFYELEKNCKEVNERLSKIGYEPPFVQNVRDNIQYLIGKGPNLDLPLNNSYMGPGATSTNRGEFVNQLDKLSRQQECTIGASKLASYICRNTYIEVPATFVAGSSFNTVPKSFKTLRPINVEPGLNMICQKFLGSELRRKLLKAYNLDTQHTLHGYAAHRGSVTGDYATIDLKNASDTISYRVVKELFPEQWFSYLNSARSHKVLIQDKWVNLEKFSSMGNGSTFELETILFLGILMTLPNNRFLRLKDDKLEGDISVFGDDIIVRSSDANLAIERLEYFGFSINNDKSFLDGPFRESCGRDYYLGVPVRPIYMKGKTDDTNCTHYYVLANSIYRMSILLYGQEPRFTRFSRVYAAIMKYIPVNIRAYGPEGYGDVFLISSSYTVTRKHGLSFIRTYKPVMRKRHYSMYDWTTQLMYATLSGDSDGAPIRGSISRHLCYKFYIH</sequence>
<evidence type="ECO:0000256" key="7">
    <source>
        <dbReference type="ARBA" id="ARBA00030248"/>
    </source>
</evidence>
<keyword evidence="4" id="KW-0548">Nucleotidyltransferase</keyword>
<dbReference type="InterPro" id="IPR007096">
    <property type="entry name" value="RNA-dir_Rpol_cat_phage"/>
</dbReference>
<keyword evidence="6" id="KW-0693">Viral RNA replication</keyword>
<proteinExistence type="predicted"/>
<dbReference type="GO" id="GO:0046872">
    <property type="term" value="F:metal ion binding"/>
    <property type="evidence" value="ECO:0007669"/>
    <property type="project" value="UniProtKB-KW"/>
</dbReference>
<evidence type="ECO:0000256" key="9">
    <source>
        <dbReference type="PIRSR" id="PIRSR605093-1"/>
    </source>
</evidence>
<dbReference type="Proteomes" id="UP000681828">
    <property type="component" value="Segment"/>
</dbReference>
<keyword evidence="9" id="KW-0460">Magnesium</keyword>
<feature type="binding site" evidence="9">
    <location>
        <position position="346"/>
    </location>
    <ligand>
        <name>Mg(2+)</name>
        <dbReference type="ChEBI" id="CHEBI:18420"/>
        <label>2</label>
    </ligand>
</feature>
<feature type="binding site" evidence="9">
    <location>
        <position position="255"/>
    </location>
    <ligand>
        <name>Mg(2+)</name>
        <dbReference type="ChEBI" id="CHEBI:18420"/>
        <label>2</label>
    </ligand>
</feature>
<comment type="cofactor">
    <cofactor evidence="9">
        <name>Mg(2+)</name>
        <dbReference type="ChEBI" id="CHEBI:18420"/>
    </cofactor>
    <text evidence="9">Binds 2 Mg(2+) per subunit.</text>
</comment>
<dbReference type="Pfam" id="PF03431">
    <property type="entry name" value="RNA_replicase_B"/>
    <property type="match status" value="1"/>
</dbReference>
<reference evidence="11" key="1">
    <citation type="submission" date="2020-09" db="EMBL/GenBank/DDBJ databases">
        <title>Leviviricetes taxonomy.</title>
        <authorList>
            <person name="Stockdale S.R."/>
            <person name="Callanan J."/>
            <person name="Adriaenssens E.M."/>
            <person name="Kuhn J.H."/>
            <person name="Rumnieks J."/>
            <person name="Shkoporov A."/>
            <person name="Draper L.A."/>
            <person name="Ross P."/>
            <person name="Hill C."/>
        </authorList>
    </citation>
    <scope>NUCLEOTIDE SEQUENCE</scope>
</reference>
<keyword evidence="5" id="KW-0547">Nucleotide-binding</keyword>
<comment type="catalytic activity">
    <reaction evidence="8">
        <text>RNA(n) + a ribonucleoside 5'-triphosphate = RNA(n+1) + diphosphate</text>
        <dbReference type="Rhea" id="RHEA:21248"/>
        <dbReference type="Rhea" id="RHEA-COMP:14527"/>
        <dbReference type="Rhea" id="RHEA-COMP:17342"/>
        <dbReference type="ChEBI" id="CHEBI:33019"/>
        <dbReference type="ChEBI" id="CHEBI:61557"/>
        <dbReference type="ChEBI" id="CHEBI:140395"/>
        <dbReference type="EC" id="2.7.7.48"/>
    </reaction>
</comment>
<keyword evidence="12" id="KW-1185">Reference proteome</keyword>
<dbReference type="GO" id="GO:0039694">
    <property type="term" value="P:viral RNA genome replication"/>
    <property type="evidence" value="ECO:0007669"/>
    <property type="project" value="InterPro"/>
</dbReference>
<accession>A0A8S5L4K4</accession>
<organism evidence="11 12">
    <name type="scientific">ssRNA phage SRR6960551_5</name>
    <dbReference type="NCBI Taxonomy" id="2786556"/>
    <lineage>
        <taxon>Viruses</taxon>
        <taxon>Riboviria</taxon>
        <taxon>Orthornavirae</taxon>
        <taxon>Lenarviricota</taxon>
        <taxon>Leviviricetes</taxon>
        <taxon>Norzivirales</taxon>
        <taxon>Fiersviridae</taxon>
        <taxon>Loslovirus</taxon>
        <taxon>Loslovirus caenicola</taxon>
    </lineage>
</organism>
<dbReference type="RefSeq" id="YP_010769475.1">
    <property type="nucleotide sequence ID" value="NC_073986.1"/>
</dbReference>
<evidence type="ECO:0000313" key="12">
    <source>
        <dbReference type="Proteomes" id="UP000681828"/>
    </source>
</evidence>
<name>A0A8S5L4K4_9VIRU</name>